<dbReference type="AlphaFoldDB" id="A0A371GJW3"/>
<feature type="non-terminal residue" evidence="1">
    <location>
        <position position="1"/>
    </location>
</feature>
<evidence type="ECO:0000313" key="2">
    <source>
        <dbReference type="Proteomes" id="UP000257109"/>
    </source>
</evidence>
<gene>
    <name evidence="1" type="ORF">CR513_27245</name>
</gene>
<reference evidence="1" key="1">
    <citation type="submission" date="2018-05" db="EMBL/GenBank/DDBJ databases">
        <title>Draft genome of Mucuna pruriens seed.</title>
        <authorList>
            <person name="Nnadi N.E."/>
            <person name="Vos R."/>
            <person name="Hasami M.H."/>
            <person name="Devisetty U.K."/>
            <person name="Aguiy J.C."/>
        </authorList>
    </citation>
    <scope>NUCLEOTIDE SEQUENCE [LARGE SCALE GENOMIC DNA]</scope>
    <source>
        <strain evidence="1">JCA_2017</strain>
    </source>
</reference>
<dbReference type="Proteomes" id="UP000257109">
    <property type="component" value="Unassembled WGS sequence"/>
</dbReference>
<comment type="caution">
    <text evidence="1">The sequence shown here is derived from an EMBL/GenBank/DDBJ whole genome shotgun (WGS) entry which is preliminary data.</text>
</comment>
<organism evidence="1 2">
    <name type="scientific">Mucuna pruriens</name>
    <name type="common">Velvet bean</name>
    <name type="synonym">Dolichos pruriens</name>
    <dbReference type="NCBI Taxonomy" id="157652"/>
    <lineage>
        <taxon>Eukaryota</taxon>
        <taxon>Viridiplantae</taxon>
        <taxon>Streptophyta</taxon>
        <taxon>Embryophyta</taxon>
        <taxon>Tracheophyta</taxon>
        <taxon>Spermatophyta</taxon>
        <taxon>Magnoliopsida</taxon>
        <taxon>eudicotyledons</taxon>
        <taxon>Gunneridae</taxon>
        <taxon>Pentapetalae</taxon>
        <taxon>rosids</taxon>
        <taxon>fabids</taxon>
        <taxon>Fabales</taxon>
        <taxon>Fabaceae</taxon>
        <taxon>Papilionoideae</taxon>
        <taxon>50 kb inversion clade</taxon>
        <taxon>NPAAA clade</taxon>
        <taxon>indigoferoid/millettioid clade</taxon>
        <taxon>Phaseoleae</taxon>
        <taxon>Mucuna</taxon>
    </lineage>
</organism>
<proteinExistence type="predicted"/>
<evidence type="ECO:0000313" key="1">
    <source>
        <dbReference type="EMBL" id="RDX90849.1"/>
    </source>
</evidence>
<keyword evidence="2" id="KW-1185">Reference proteome</keyword>
<protein>
    <submittedName>
        <fullName evidence="1">Uncharacterized protein</fullName>
    </submittedName>
</protein>
<dbReference type="OrthoDB" id="1460410at2759"/>
<name>A0A371GJW3_MUCPR</name>
<sequence>MEEFSHIVRRAKDIQTSTKVILGELIKYKVIQQAEKTGKYVLHADDLYLIKKGKNPFPYKNSKVVPSKYDVAVQLETPIVTNIAEMGGGITRSGHVYAPVYMRKENPTKEKHAKILPKTRKKKSKVVEEEVGNEEIFEKEALEFLKFIP</sequence>
<dbReference type="EMBL" id="QJKJ01005268">
    <property type="protein sequence ID" value="RDX90849.1"/>
    <property type="molecule type" value="Genomic_DNA"/>
</dbReference>
<accession>A0A371GJW3</accession>